<feature type="domain" description="IclR-ED" evidence="5">
    <location>
        <begin position="86"/>
        <end position="267"/>
    </location>
</feature>
<protein>
    <submittedName>
        <fullName evidence="6">IclR family transcriptional regulator</fullName>
    </submittedName>
</protein>
<dbReference type="OrthoDB" id="6057486at2"/>
<evidence type="ECO:0000256" key="2">
    <source>
        <dbReference type="ARBA" id="ARBA00023125"/>
    </source>
</evidence>
<evidence type="ECO:0000256" key="3">
    <source>
        <dbReference type="ARBA" id="ARBA00023163"/>
    </source>
</evidence>
<sequence length="267" mass="29459">MKRNLMTDRDDEYDAASRVSYSAPALEKGLDILELLAEAGEPLSTRAIADQLGRSKSEIFRMVFVLQQRGYLVREPETDHLMLSRHLFDLGIRTPRGRQLTSIVVPHMERFSDSTGQGAHLVVISRAETVVVATTAGHLDASVTIRLGYGRPALEANSGMLILAFQPEHRLRALMREAPADVQRLLDAPQTRQRLVDLRERGYQIAQSRDIVGVTDLAFPVVGQAGYALACVLAPCLQRHDTQIDETAVLSALRKCCEDAGAQISSE</sequence>
<dbReference type="InterPro" id="IPR005471">
    <property type="entry name" value="Tscrpt_reg_IclR_N"/>
</dbReference>
<feature type="domain" description="HTH iclR-type" evidence="4">
    <location>
        <begin position="23"/>
        <end position="92"/>
    </location>
</feature>
<evidence type="ECO:0000313" key="6">
    <source>
        <dbReference type="EMBL" id="KAB0268618.1"/>
    </source>
</evidence>
<keyword evidence="7" id="KW-1185">Reference proteome</keyword>
<dbReference type="GO" id="GO:0045892">
    <property type="term" value="P:negative regulation of DNA-templated transcription"/>
    <property type="evidence" value="ECO:0007669"/>
    <property type="project" value="TreeGrafter"/>
</dbReference>
<dbReference type="SUPFAM" id="SSF55781">
    <property type="entry name" value="GAF domain-like"/>
    <property type="match status" value="1"/>
</dbReference>
<dbReference type="PROSITE" id="PS51077">
    <property type="entry name" value="HTH_ICLR"/>
    <property type="match status" value="1"/>
</dbReference>
<dbReference type="InterPro" id="IPR036388">
    <property type="entry name" value="WH-like_DNA-bd_sf"/>
</dbReference>
<dbReference type="GO" id="GO:0003700">
    <property type="term" value="F:DNA-binding transcription factor activity"/>
    <property type="evidence" value="ECO:0007669"/>
    <property type="project" value="TreeGrafter"/>
</dbReference>
<accession>A0A5N3PFS6</accession>
<dbReference type="Gene3D" id="3.30.450.40">
    <property type="match status" value="1"/>
</dbReference>
<keyword evidence="1" id="KW-0805">Transcription regulation</keyword>
<keyword evidence="3" id="KW-0804">Transcription</keyword>
<dbReference type="Pfam" id="PF01614">
    <property type="entry name" value="IclR_C"/>
    <property type="match status" value="1"/>
</dbReference>
<evidence type="ECO:0000256" key="1">
    <source>
        <dbReference type="ARBA" id="ARBA00023015"/>
    </source>
</evidence>
<dbReference type="Gene3D" id="1.10.10.10">
    <property type="entry name" value="Winged helix-like DNA-binding domain superfamily/Winged helix DNA-binding domain"/>
    <property type="match status" value="1"/>
</dbReference>
<dbReference type="PANTHER" id="PTHR30136">
    <property type="entry name" value="HELIX-TURN-HELIX TRANSCRIPTIONAL REGULATOR, ICLR FAMILY"/>
    <property type="match status" value="1"/>
</dbReference>
<dbReference type="SUPFAM" id="SSF46785">
    <property type="entry name" value="Winged helix' DNA-binding domain"/>
    <property type="match status" value="1"/>
</dbReference>
<proteinExistence type="predicted"/>
<comment type="caution">
    <text evidence="6">The sequence shown here is derived from an EMBL/GenBank/DDBJ whole genome shotgun (WGS) entry which is preliminary data.</text>
</comment>
<dbReference type="InterPro" id="IPR029016">
    <property type="entry name" value="GAF-like_dom_sf"/>
</dbReference>
<dbReference type="AlphaFoldDB" id="A0A5N3PFS6"/>
<reference evidence="6 7" key="1">
    <citation type="journal article" date="2019" name="Microorganisms">
        <title>Genome Insights into the Novel Species Microvirga brassicacearum, a Rapeseed Endophyte with Biotechnological Potential.</title>
        <authorList>
            <person name="Jimenez-Gomez A."/>
            <person name="Saati-Santamaria Z."/>
            <person name="Igual J.M."/>
            <person name="Rivas R."/>
            <person name="Mateos P.F."/>
            <person name="Garcia-Fraile P."/>
        </authorList>
    </citation>
    <scope>NUCLEOTIDE SEQUENCE [LARGE SCALE GENOMIC DNA]</scope>
    <source>
        <strain evidence="6 7">CDVBN77</strain>
    </source>
</reference>
<dbReference type="Pfam" id="PF09339">
    <property type="entry name" value="HTH_IclR"/>
    <property type="match status" value="1"/>
</dbReference>
<evidence type="ECO:0000259" key="4">
    <source>
        <dbReference type="PROSITE" id="PS51077"/>
    </source>
</evidence>
<organism evidence="6 7">
    <name type="scientific">Microvirga brassicacearum</name>
    <dbReference type="NCBI Taxonomy" id="2580413"/>
    <lineage>
        <taxon>Bacteria</taxon>
        <taxon>Pseudomonadati</taxon>
        <taxon>Pseudomonadota</taxon>
        <taxon>Alphaproteobacteria</taxon>
        <taxon>Hyphomicrobiales</taxon>
        <taxon>Methylobacteriaceae</taxon>
        <taxon>Microvirga</taxon>
    </lineage>
</organism>
<dbReference type="GO" id="GO:0003677">
    <property type="term" value="F:DNA binding"/>
    <property type="evidence" value="ECO:0007669"/>
    <property type="project" value="UniProtKB-KW"/>
</dbReference>
<dbReference type="InterPro" id="IPR014757">
    <property type="entry name" value="Tscrpt_reg_IclR_C"/>
</dbReference>
<dbReference type="PROSITE" id="PS51078">
    <property type="entry name" value="ICLR_ED"/>
    <property type="match status" value="1"/>
</dbReference>
<dbReference type="PANTHER" id="PTHR30136:SF7">
    <property type="entry name" value="HTH-TYPE TRANSCRIPTIONAL REGULATOR KDGR-RELATED"/>
    <property type="match status" value="1"/>
</dbReference>
<dbReference type="SMART" id="SM00346">
    <property type="entry name" value="HTH_ICLR"/>
    <property type="match status" value="1"/>
</dbReference>
<dbReference type="Proteomes" id="UP000325684">
    <property type="component" value="Unassembled WGS sequence"/>
</dbReference>
<evidence type="ECO:0000259" key="5">
    <source>
        <dbReference type="PROSITE" id="PS51078"/>
    </source>
</evidence>
<dbReference type="InterPro" id="IPR050707">
    <property type="entry name" value="HTH_MetabolicPath_Reg"/>
</dbReference>
<gene>
    <name evidence="6" type="ORF">FEZ63_04020</name>
</gene>
<dbReference type="InterPro" id="IPR036390">
    <property type="entry name" value="WH_DNA-bd_sf"/>
</dbReference>
<dbReference type="EMBL" id="VCMV01000004">
    <property type="protein sequence ID" value="KAB0268618.1"/>
    <property type="molecule type" value="Genomic_DNA"/>
</dbReference>
<name>A0A5N3PFS6_9HYPH</name>
<keyword evidence="2" id="KW-0238">DNA-binding</keyword>
<evidence type="ECO:0000313" key="7">
    <source>
        <dbReference type="Proteomes" id="UP000325684"/>
    </source>
</evidence>